<dbReference type="Proteomes" id="UP001497453">
    <property type="component" value="Chromosome 4"/>
</dbReference>
<organism evidence="2 3">
    <name type="scientific">Somion occarium</name>
    <dbReference type="NCBI Taxonomy" id="3059160"/>
    <lineage>
        <taxon>Eukaryota</taxon>
        <taxon>Fungi</taxon>
        <taxon>Dikarya</taxon>
        <taxon>Basidiomycota</taxon>
        <taxon>Agaricomycotina</taxon>
        <taxon>Agaricomycetes</taxon>
        <taxon>Polyporales</taxon>
        <taxon>Cerrenaceae</taxon>
        <taxon>Somion</taxon>
    </lineage>
</organism>
<feature type="compositionally biased region" description="Low complexity" evidence="1">
    <location>
        <begin position="359"/>
        <end position="372"/>
    </location>
</feature>
<evidence type="ECO:0008006" key="4">
    <source>
        <dbReference type="Google" id="ProtNLM"/>
    </source>
</evidence>
<feature type="region of interest" description="Disordered" evidence="1">
    <location>
        <begin position="407"/>
        <end position="428"/>
    </location>
</feature>
<feature type="region of interest" description="Disordered" evidence="1">
    <location>
        <begin position="21"/>
        <end position="394"/>
    </location>
</feature>
<feature type="region of interest" description="Disordered" evidence="1">
    <location>
        <begin position="679"/>
        <end position="707"/>
    </location>
</feature>
<reference evidence="3" key="1">
    <citation type="submission" date="2024-04" db="EMBL/GenBank/DDBJ databases">
        <authorList>
            <person name="Shaw F."/>
            <person name="Minotto A."/>
        </authorList>
    </citation>
    <scope>NUCLEOTIDE SEQUENCE [LARGE SCALE GENOMIC DNA]</scope>
</reference>
<accession>A0ABP1DGX3</accession>
<feature type="compositionally biased region" description="Polar residues" evidence="1">
    <location>
        <begin position="128"/>
        <end position="145"/>
    </location>
</feature>
<proteinExistence type="predicted"/>
<evidence type="ECO:0000256" key="1">
    <source>
        <dbReference type="SAM" id="MobiDB-lite"/>
    </source>
</evidence>
<feature type="compositionally biased region" description="Low complexity" evidence="1">
    <location>
        <begin position="245"/>
        <end position="258"/>
    </location>
</feature>
<feature type="compositionally biased region" description="Polar residues" evidence="1">
    <location>
        <begin position="376"/>
        <end position="394"/>
    </location>
</feature>
<feature type="compositionally biased region" description="Polar residues" evidence="1">
    <location>
        <begin position="304"/>
        <end position="318"/>
    </location>
</feature>
<feature type="compositionally biased region" description="Polar residues" evidence="1">
    <location>
        <begin position="259"/>
        <end position="275"/>
    </location>
</feature>
<feature type="compositionally biased region" description="Basic and acidic residues" evidence="1">
    <location>
        <begin position="679"/>
        <end position="692"/>
    </location>
</feature>
<evidence type="ECO:0000313" key="3">
    <source>
        <dbReference type="Proteomes" id="UP001497453"/>
    </source>
</evidence>
<evidence type="ECO:0000313" key="2">
    <source>
        <dbReference type="EMBL" id="CAL1707102.1"/>
    </source>
</evidence>
<protein>
    <recommendedName>
        <fullName evidence="4">Ubiquitin-like protease family profile domain-containing protein</fullName>
    </recommendedName>
</protein>
<feature type="compositionally biased region" description="Low complexity" evidence="1">
    <location>
        <begin position="208"/>
        <end position="224"/>
    </location>
</feature>
<dbReference type="EMBL" id="OZ037947">
    <property type="protein sequence ID" value="CAL1707102.1"/>
    <property type="molecule type" value="Genomic_DNA"/>
</dbReference>
<sequence>MLRSSTPASNEKVLLYLEGMQKAPPADDENASTVGSKVHSPVPRTRSIASTRRLEEMTGDNADYNGGEDIRSDIQEGNGSDIARTIQIQTTGFQEPEHEPGPNDPPGPHFESFGSSFGNFGPLRDSLPNGNGNDWNGQPWPTSPSKAAGVPLPETQIGSATEGHANPFQQFGMTPAGAAGIPLPASVMSGGNDPPLSPGGSKSRRTGAPSQASRRAPSAADALSNDAFSPKAASRALSPTRTLNGGSPPSGRPLSPRSATSQGQKSRITLKSSRTVYPPLPDTVLEDGLRSPTQPGESPPPRANTKTPSIAPSESASNYHVKRSAGNSKGTSHKPSKSLKSIAEVRGESIASDRGGGSRAAASQRDAGRSQAPMSPRSNATQTVLPTHRTGNTNDDLHRVAAALSTMRSKRSNVDPEATPTPSRPASPIVDLNAEEEKMVNDVLRRPARTRTSLALSTAAPSMLEPEIQHSHFHDMELCQLLHSLDQPTGMPEPVKRAVRKAVRARVKKLGMKYDNESIKQYRKSFHDHDPSVHMMQSTMLPTSKRSTQIGSTAEAPEWAKELMDGMMNMRERLDSLAPKIERSLRSSRGGSYLTEGRSYHDGQQYGDSEMQGDYTRSPLTQTTHILAQQTGTMADESMYHTGDTEAIRDSTHLHTLPGSMHHHDGSAIPEEDMYEEDEHMHHPPTTHDGDTRGLPSEYNDREDSPGQQYLEEELYKLRVKPNQSVATHKTWELARDNGDEYDDDEGDAQAAVTESGLPEIPDAHTGYTEPPLPPVPQMPQPHHWSQGGFEEPQISPWQRVHQRLLSWAIVWPMAELDNALNSTTRGMQVDEIALSIWSTQTYKRYVRAKMTDTPSGHVDRLFVPPNMADAISTAVYNGRHGDACGMLRDLWAPFGLEGIPRLLIVLAKHRSDENHWVVHRFSLPDGSLTTYDTYPERCLPDGRPLGWWFAIRIAWPDAIYPSPDHLMQKMVRLHRPMQLSIDNSVAAAGIWRNLLMGSRAERSLDLERLRDLINTEVKNLRQRKQMGKLSIGSPRPNWEDMH</sequence>
<gene>
    <name evidence="2" type="ORF">GFSPODELE1_LOCUS6201</name>
</gene>
<feature type="compositionally biased region" description="Low complexity" evidence="1">
    <location>
        <begin position="112"/>
        <end position="121"/>
    </location>
</feature>
<keyword evidence="3" id="KW-1185">Reference proteome</keyword>
<feature type="region of interest" description="Disordered" evidence="1">
    <location>
        <begin position="585"/>
        <end position="611"/>
    </location>
</feature>
<name>A0ABP1DGX3_9APHY</name>